<evidence type="ECO:0000256" key="1">
    <source>
        <dbReference type="SAM" id="Coils"/>
    </source>
</evidence>
<sequence length="249" mass="28583">MRAMLEIIQAFKSKGHIAKQCTAKKRVKDSKWFKDKMLLAQAQEAGVVLHDEQQDFLADNLEETDECEDLQLQDTTDFMGDHVDTYDSDYDDEATTNAIFMANLSHVGSINDDMVEPHYDSDILFEVPHYDTNHDSDMLNSNIQELGYIENIVSNNETFDELTSNSNVIPYTDYMLTIGNDDDNYVPLPVQKNDMMLSIIEQMKSQVEKCNMVKQESQSVNESLTNELERYKDRARLLEYAAEDGCSKK</sequence>
<accession>A0ABQ4ZRD4</accession>
<evidence type="ECO:0000313" key="3">
    <source>
        <dbReference type="Proteomes" id="UP001151760"/>
    </source>
</evidence>
<dbReference type="Proteomes" id="UP001151760">
    <property type="component" value="Unassembled WGS sequence"/>
</dbReference>
<proteinExistence type="predicted"/>
<comment type="caution">
    <text evidence="2">The sequence shown here is derived from an EMBL/GenBank/DDBJ whole genome shotgun (WGS) entry which is preliminary data.</text>
</comment>
<keyword evidence="3" id="KW-1185">Reference proteome</keyword>
<evidence type="ECO:0000313" key="2">
    <source>
        <dbReference type="EMBL" id="GJS91851.1"/>
    </source>
</evidence>
<keyword evidence="1" id="KW-0175">Coiled coil</keyword>
<dbReference type="EMBL" id="BQNB010011537">
    <property type="protein sequence ID" value="GJS91851.1"/>
    <property type="molecule type" value="Genomic_DNA"/>
</dbReference>
<organism evidence="2 3">
    <name type="scientific">Tanacetum coccineum</name>
    <dbReference type="NCBI Taxonomy" id="301880"/>
    <lineage>
        <taxon>Eukaryota</taxon>
        <taxon>Viridiplantae</taxon>
        <taxon>Streptophyta</taxon>
        <taxon>Embryophyta</taxon>
        <taxon>Tracheophyta</taxon>
        <taxon>Spermatophyta</taxon>
        <taxon>Magnoliopsida</taxon>
        <taxon>eudicotyledons</taxon>
        <taxon>Gunneridae</taxon>
        <taxon>Pentapetalae</taxon>
        <taxon>asterids</taxon>
        <taxon>campanulids</taxon>
        <taxon>Asterales</taxon>
        <taxon>Asteraceae</taxon>
        <taxon>Asteroideae</taxon>
        <taxon>Anthemideae</taxon>
        <taxon>Anthemidinae</taxon>
        <taxon>Tanacetum</taxon>
    </lineage>
</organism>
<reference evidence="2" key="2">
    <citation type="submission" date="2022-01" db="EMBL/GenBank/DDBJ databases">
        <authorList>
            <person name="Yamashiro T."/>
            <person name="Shiraishi A."/>
            <person name="Satake H."/>
            <person name="Nakayama K."/>
        </authorList>
    </citation>
    <scope>NUCLEOTIDE SEQUENCE</scope>
</reference>
<gene>
    <name evidence="2" type="ORF">Tco_0774487</name>
</gene>
<reference evidence="2" key="1">
    <citation type="journal article" date="2022" name="Int. J. Mol. Sci.">
        <title>Draft Genome of Tanacetum Coccineum: Genomic Comparison of Closely Related Tanacetum-Family Plants.</title>
        <authorList>
            <person name="Yamashiro T."/>
            <person name="Shiraishi A."/>
            <person name="Nakayama K."/>
            <person name="Satake H."/>
        </authorList>
    </citation>
    <scope>NUCLEOTIDE SEQUENCE</scope>
</reference>
<protein>
    <submittedName>
        <fullName evidence="2">Uncharacterized protein</fullName>
    </submittedName>
</protein>
<feature type="coiled-coil region" evidence="1">
    <location>
        <begin position="214"/>
        <end position="241"/>
    </location>
</feature>
<name>A0ABQ4ZRD4_9ASTR</name>